<name>A0A6N4TI12_9FIRM</name>
<sequence>MIKKEWKELLHSKWLKIVMIAILIIPCAYVCIFLGSMWDPYGNTKDIPVAVVNHDQKVFYENEMLDVGNDLVKNLEDSDAMKFQCVDEEEAEKGLEDGKYYMIITIPKDFSSNATTLLDKKPKNMVLQYTTNPGTNYIASKMDDSAISQIKEEVSSQVTKTYAKTIFEQIGTVSNGLKEAADGSHKLLDGVNQLSDGNKEISDNLNVLASSSLTFKDGANTLEVGLKDYTDGVLSVHDGITTLKDGVTTLKEATPQLSQGIQQLDEGSSELANGVSQYTEGVSQAYAGTQELVKNNAVLKEGTKSLSEGTKSLVAGNEQIVQGVNLLSEEISKGKVSLDSYLALYEELNSNAETKKFAEILKENGLKKEQLAQFGIHVESDLPSFEGMLKMLDGNLAQLQTAVGDQGLRTGVLTLQNGLTQLDSKVNDENLGLVTGLNRYIAGVEQVNNGLAQITQNNDRLNAGSKQLAAGTKSLSNKTPVLIDGISQLHQGTNQLFDGTSTLVANNQTLTNGSKELAKGANLIQDGASLLANGSMTLGDGLKEAKEGTTTLHTGLQDGAKESNIQTSDDTFTMMSAPLTTKHVETSVVKNNGHAMAPYMMSVALYVACMAFVLMFPLMKHVEDAKNGFTYWLGKASVWFVISTLAAVAMVGSLMLINGFAPENIGETFMFAVLVSAAFMALITLLSITCGKIGEFVLLIYMIINLGGSAGTYPLETSTSLFHTIHPFVPFTYSVNGFRKVISMSNASLSTECMVFAGILIVCSILTILIYQYRNKKPQPFLPQAFEHVNE</sequence>
<feature type="transmembrane region" description="Helical" evidence="5">
    <location>
        <begin position="669"/>
        <end position="689"/>
    </location>
</feature>
<feature type="transmembrane region" description="Helical" evidence="5">
    <location>
        <begin position="637"/>
        <end position="657"/>
    </location>
</feature>
<evidence type="ECO:0000256" key="3">
    <source>
        <dbReference type="ARBA" id="ARBA00022989"/>
    </source>
</evidence>
<evidence type="ECO:0000256" key="2">
    <source>
        <dbReference type="ARBA" id="ARBA00022692"/>
    </source>
</evidence>
<evidence type="ECO:0000256" key="5">
    <source>
        <dbReference type="SAM" id="Phobius"/>
    </source>
</evidence>
<dbReference type="InterPro" id="IPR023908">
    <property type="entry name" value="xxxLxxG_rpt"/>
</dbReference>
<keyword evidence="4 5" id="KW-0472">Membrane</keyword>
<dbReference type="Gene3D" id="1.10.287.950">
    <property type="entry name" value="Methyl-accepting chemotaxis protein"/>
    <property type="match status" value="2"/>
</dbReference>
<dbReference type="NCBIfam" id="TIGR03057">
    <property type="entry name" value="xxxLxxG_by_4"/>
    <property type="match status" value="5"/>
</dbReference>
<proteinExistence type="predicted"/>
<evidence type="ECO:0000256" key="4">
    <source>
        <dbReference type="ARBA" id="ARBA00023136"/>
    </source>
</evidence>
<gene>
    <name evidence="7" type="primary">yjaE</name>
    <name evidence="7" type="ORF">Aargi30884_17590</name>
</gene>
<dbReference type="RefSeq" id="WP_115716642.1">
    <property type="nucleotide sequence ID" value="NZ_AP019695.1"/>
</dbReference>
<keyword evidence="2 5" id="KW-0812">Transmembrane</keyword>
<feature type="transmembrane region" description="Helical" evidence="5">
    <location>
        <begin position="596"/>
        <end position="616"/>
    </location>
</feature>
<organism evidence="7 8">
    <name type="scientific">Amedibacterium intestinale</name>
    <dbReference type="NCBI Taxonomy" id="2583452"/>
    <lineage>
        <taxon>Bacteria</taxon>
        <taxon>Bacillati</taxon>
        <taxon>Bacillota</taxon>
        <taxon>Erysipelotrichia</taxon>
        <taxon>Erysipelotrichales</taxon>
        <taxon>Erysipelotrichaceae</taxon>
        <taxon>Amedibacterium</taxon>
    </lineage>
</organism>
<dbReference type="InterPro" id="IPR017501">
    <property type="entry name" value="Phage_infect_YhgE_C"/>
</dbReference>
<feature type="domain" description="ABC-2 type transporter transmembrane" evidence="6">
    <location>
        <begin position="546"/>
        <end position="769"/>
    </location>
</feature>
<dbReference type="Proteomes" id="UP000464754">
    <property type="component" value="Chromosome"/>
</dbReference>
<dbReference type="KEGG" id="aarg:Aargi30884_17590"/>
<dbReference type="PANTHER" id="PTHR43077:SF5">
    <property type="entry name" value="PHAGE INFECTION PROTEIN"/>
    <property type="match status" value="1"/>
</dbReference>
<dbReference type="InterPro" id="IPR051328">
    <property type="entry name" value="T7SS_ABC-Transporter"/>
</dbReference>
<dbReference type="NCBIfam" id="TIGR03061">
    <property type="entry name" value="pip_yhgE_Nterm"/>
    <property type="match status" value="1"/>
</dbReference>
<dbReference type="AlphaFoldDB" id="A0A6N4TI12"/>
<dbReference type="GO" id="GO:0140359">
    <property type="term" value="F:ABC-type transporter activity"/>
    <property type="evidence" value="ECO:0007669"/>
    <property type="project" value="InterPro"/>
</dbReference>
<dbReference type="PANTHER" id="PTHR43077">
    <property type="entry name" value="TRANSPORT PERMEASE YVFS-RELATED"/>
    <property type="match status" value="1"/>
</dbReference>
<evidence type="ECO:0000256" key="1">
    <source>
        <dbReference type="ARBA" id="ARBA00004141"/>
    </source>
</evidence>
<evidence type="ECO:0000259" key="6">
    <source>
        <dbReference type="Pfam" id="PF12698"/>
    </source>
</evidence>
<keyword evidence="8" id="KW-1185">Reference proteome</keyword>
<dbReference type="GO" id="GO:0016020">
    <property type="term" value="C:membrane"/>
    <property type="evidence" value="ECO:0007669"/>
    <property type="project" value="UniProtKB-SubCell"/>
</dbReference>
<evidence type="ECO:0000313" key="8">
    <source>
        <dbReference type="Proteomes" id="UP000464754"/>
    </source>
</evidence>
<dbReference type="InterPro" id="IPR013525">
    <property type="entry name" value="ABC2_TM"/>
</dbReference>
<comment type="subcellular location">
    <subcellularLocation>
        <location evidence="1">Membrane</location>
        <topology evidence="1">Multi-pass membrane protein</topology>
    </subcellularLocation>
</comment>
<feature type="transmembrane region" description="Helical" evidence="5">
    <location>
        <begin position="696"/>
        <end position="715"/>
    </location>
</feature>
<reference evidence="8" key="1">
    <citation type="submission" date="2019-05" db="EMBL/GenBank/DDBJ databases">
        <title>Complete genome sequencing of Absiella argi strain JCM 30884.</title>
        <authorList>
            <person name="Sakamoto M."/>
            <person name="Murakami T."/>
            <person name="Mori H."/>
        </authorList>
    </citation>
    <scope>NUCLEOTIDE SEQUENCE [LARGE SCALE GENOMIC DNA]</scope>
    <source>
        <strain evidence="8">JCM 30884</strain>
    </source>
</reference>
<evidence type="ECO:0000313" key="7">
    <source>
        <dbReference type="EMBL" id="BBK22856.1"/>
    </source>
</evidence>
<dbReference type="Pfam" id="PF12698">
    <property type="entry name" value="ABC2_membrane_3"/>
    <property type="match status" value="2"/>
</dbReference>
<dbReference type="Gene3D" id="3.40.1710.10">
    <property type="entry name" value="abc type-2 transporter like domain"/>
    <property type="match status" value="1"/>
</dbReference>
<feature type="domain" description="ABC-2 type transporter transmembrane" evidence="6">
    <location>
        <begin position="17"/>
        <end position="164"/>
    </location>
</feature>
<dbReference type="InterPro" id="IPR017500">
    <property type="entry name" value="Phage_infect_YhgE_N"/>
</dbReference>
<keyword evidence="3 5" id="KW-1133">Transmembrane helix</keyword>
<protein>
    <submittedName>
        <fullName evidence="7">ABC transporter</fullName>
    </submittedName>
</protein>
<accession>A0A6N4TI12</accession>
<feature type="transmembrane region" description="Helical" evidence="5">
    <location>
        <begin position="754"/>
        <end position="773"/>
    </location>
</feature>
<feature type="transmembrane region" description="Helical" evidence="5">
    <location>
        <begin position="14"/>
        <end position="38"/>
    </location>
</feature>
<dbReference type="EMBL" id="AP019695">
    <property type="protein sequence ID" value="BBK22856.1"/>
    <property type="molecule type" value="Genomic_DNA"/>
</dbReference>
<dbReference type="NCBIfam" id="TIGR03062">
    <property type="entry name" value="pip_yhgE_Cterm"/>
    <property type="match status" value="1"/>
</dbReference>